<dbReference type="InterPro" id="IPR050369">
    <property type="entry name" value="RBOH/FRE"/>
</dbReference>
<evidence type="ECO:0000256" key="3">
    <source>
        <dbReference type="ARBA" id="ARBA00011407"/>
    </source>
</evidence>
<dbReference type="PANTHER" id="PTHR11972">
    <property type="entry name" value="NADPH OXIDASE"/>
    <property type="match status" value="1"/>
</dbReference>
<keyword evidence="14" id="KW-0560">Oxidoreductase</keyword>
<keyword evidence="12" id="KW-0521">NADP</keyword>
<dbReference type="InterPro" id="IPR011992">
    <property type="entry name" value="EF-hand-dom_pair"/>
</dbReference>
<dbReference type="InterPro" id="IPR017938">
    <property type="entry name" value="Riboflavin_synthase-like_b-brl"/>
</dbReference>
<dbReference type="InterPro" id="IPR018247">
    <property type="entry name" value="EF_Hand_1_Ca_BS"/>
</dbReference>
<evidence type="ECO:0000256" key="11">
    <source>
        <dbReference type="ARBA" id="ARBA00022837"/>
    </source>
</evidence>
<dbReference type="SFLD" id="SFLDG01169">
    <property type="entry name" value="NADPH_oxidase_subgroup_(NOX)"/>
    <property type="match status" value="1"/>
</dbReference>
<dbReference type="InterPro" id="IPR013130">
    <property type="entry name" value="Fe3_Rdtase_TM_dom"/>
</dbReference>
<dbReference type="PRINTS" id="PR00466">
    <property type="entry name" value="GP91PHOX"/>
</dbReference>
<dbReference type="Pfam" id="PF08022">
    <property type="entry name" value="FAD_binding_8"/>
    <property type="match status" value="1"/>
</dbReference>
<keyword evidence="8" id="KW-0479">Metal-binding</keyword>
<evidence type="ECO:0000256" key="1">
    <source>
        <dbReference type="ARBA" id="ARBA00004141"/>
    </source>
</evidence>
<evidence type="ECO:0000259" key="18">
    <source>
        <dbReference type="PROSITE" id="PS50222"/>
    </source>
</evidence>
<dbReference type="InterPro" id="IPR002048">
    <property type="entry name" value="EF_hand_dom"/>
</dbReference>
<dbReference type="Gene3D" id="3.40.50.80">
    <property type="entry name" value="Nucleotide-binding domain of ferredoxin-NADP reductase (FNR) module"/>
    <property type="match status" value="1"/>
</dbReference>
<dbReference type="CDD" id="cd06186">
    <property type="entry name" value="NOX_Duox_like_FAD_NADP"/>
    <property type="match status" value="1"/>
</dbReference>
<gene>
    <name evidence="20" type="ORF">CJ030_MR1G027813</name>
</gene>
<dbReference type="SUPFAM" id="SSF52343">
    <property type="entry name" value="Ferredoxin reductase-like, C-terminal NADP-linked domain"/>
    <property type="match status" value="1"/>
</dbReference>
<keyword evidence="9" id="KW-0677">Repeat</keyword>
<evidence type="ECO:0000256" key="13">
    <source>
        <dbReference type="ARBA" id="ARBA00022989"/>
    </source>
</evidence>
<evidence type="ECO:0000256" key="7">
    <source>
        <dbReference type="ARBA" id="ARBA00022692"/>
    </source>
</evidence>
<evidence type="ECO:0000259" key="19">
    <source>
        <dbReference type="PROSITE" id="PS51384"/>
    </source>
</evidence>
<comment type="function">
    <text evidence="16">Calcium-dependent NADPH oxidase that generates superoxide.</text>
</comment>
<keyword evidence="6" id="KW-0285">Flavoprotein</keyword>
<feature type="transmembrane region" description="Helical" evidence="17">
    <location>
        <begin position="303"/>
        <end position="322"/>
    </location>
</feature>
<evidence type="ECO:0000256" key="16">
    <source>
        <dbReference type="ARBA" id="ARBA00055023"/>
    </source>
</evidence>
<evidence type="ECO:0000256" key="14">
    <source>
        <dbReference type="ARBA" id="ARBA00023002"/>
    </source>
</evidence>
<keyword evidence="5" id="KW-0575">Peroxidase</keyword>
<dbReference type="OrthoDB" id="167398at2759"/>
<dbReference type="FunFam" id="2.40.30.10:FF:000019">
    <property type="entry name" value="Respiratory burst oxidase homolog A"/>
    <property type="match status" value="1"/>
</dbReference>
<protein>
    <recommendedName>
        <fullName evidence="22">Respiratory burst oxidase-like protein H</fullName>
    </recommendedName>
</protein>
<evidence type="ECO:0000256" key="5">
    <source>
        <dbReference type="ARBA" id="ARBA00022559"/>
    </source>
</evidence>
<evidence type="ECO:0008006" key="22">
    <source>
        <dbReference type="Google" id="ProtNLM"/>
    </source>
</evidence>
<keyword evidence="4" id="KW-0597">Phosphoprotein</keyword>
<evidence type="ECO:0000313" key="20">
    <source>
        <dbReference type="EMBL" id="KAB1226158.1"/>
    </source>
</evidence>
<dbReference type="SUPFAM" id="SSF47473">
    <property type="entry name" value="EF-hand"/>
    <property type="match status" value="1"/>
</dbReference>
<evidence type="ECO:0000256" key="8">
    <source>
        <dbReference type="ARBA" id="ARBA00022723"/>
    </source>
</evidence>
<evidence type="ECO:0000313" key="21">
    <source>
        <dbReference type="Proteomes" id="UP000516437"/>
    </source>
</evidence>
<dbReference type="SUPFAM" id="SSF63380">
    <property type="entry name" value="Riboflavin synthase domain-like"/>
    <property type="match status" value="1"/>
</dbReference>
<dbReference type="Gene3D" id="2.40.30.10">
    <property type="entry name" value="Translation factors"/>
    <property type="match status" value="1"/>
</dbReference>
<feature type="transmembrane region" description="Helical" evidence="17">
    <location>
        <begin position="433"/>
        <end position="463"/>
    </location>
</feature>
<proteinExistence type="inferred from homology"/>
<keyword evidence="13 17" id="KW-1133">Transmembrane helix</keyword>
<dbReference type="PROSITE" id="PS00018">
    <property type="entry name" value="EF_HAND_1"/>
    <property type="match status" value="1"/>
</dbReference>
<keyword evidence="10" id="KW-0274">FAD</keyword>
<comment type="similarity">
    <text evidence="2">Belongs to the RBOH (TC 5.B.1.3) family.</text>
</comment>
<reference evidence="20 21" key="1">
    <citation type="journal article" date="2019" name="Plant Biotechnol. J.">
        <title>The red bayberry genome and genetic basis of sex determination.</title>
        <authorList>
            <person name="Jia H.M."/>
            <person name="Jia H.J."/>
            <person name="Cai Q.L."/>
            <person name="Wang Y."/>
            <person name="Zhao H.B."/>
            <person name="Yang W.F."/>
            <person name="Wang G.Y."/>
            <person name="Li Y.H."/>
            <person name="Zhan D.L."/>
            <person name="Shen Y.T."/>
            <person name="Niu Q.F."/>
            <person name="Chang L."/>
            <person name="Qiu J."/>
            <person name="Zhao L."/>
            <person name="Xie H.B."/>
            <person name="Fu W.Y."/>
            <person name="Jin J."/>
            <person name="Li X.W."/>
            <person name="Jiao Y."/>
            <person name="Zhou C.C."/>
            <person name="Tu T."/>
            <person name="Chai C.Y."/>
            <person name="Gao J.L."/>
            <person name="Fan L.J."/>
            <person name="van de Weg E."/>
            <person name="Wang J.Y."/>
            <person name="Gao Z.S."/>
        </authorList>
    </citation>
    <scope>NUCLEOTIDE SEQUENCE [LARGE SCALE GENOMIC DNA]</scope>
    <source>
        <tissue evidence="20">Leaves</tissue>
    </source>
</reference>
<dbReference type="InterPro" id="IPR013623">
    <property type="entry name" value="NADPH_Ox"/>
</dbReference>
<dbReference type="Gene3D" id="1.10.238.10">
    <property type="entry name" value="EF-hand"/>
    <property type="match status" value="1"/>
</dbReference>
<evidence type="ECO:0000256" key="15">
    <source>
        <dbReference type="ARBA" id="ARBA00023136"/>
    </source>
</evidence>
<keyword evidence="15 17" id="KW-0472">Membrane</keyword>
<feature type="domain" description="FAD-binding FR-type" evidence="19">
    <location>
        <begin position="535"/>
        <end position="666"/>
    </location>
</feature>
<keyword evidence="21" id="KW-1185">Reference proteome</keyword>
<dbReference type="InterPro" id="IPR017927">
    <property type="entry name" value="FAD-bd_FR_type"/>
</dbReference>
<dbReference type="InterPro" id="IPR013112">
    <property type="entry name" value="FAD-bd_8"/>
</dbReference>
<evidence type="ECO:0000256" key="2">
    <source>
        <dbReference type="ARBA" id="ARBA00007975"/>
    </source>
</evidence>
<dbReference type="PANTHER" id="PTHR11972:SF54">
    <property type="entry name" value="RESPIRATORY BURST OXIDASE HOMOLOG PROTEIN J-RELATED"/>
    <property type="match status" value="1"/>
</dbReference>
<evidence type="ECO:0000256" key="12">
    <source>
        <dbReference type="ARBA" id="ARBA00022857"/>
    </source>
</evidence>
<dbReference type="InterPro" id="IPR039261">
    <property type="entry name" value="FNR_nucleotide-bd"/>
</dbReference>
<feature type="transmembrane region" description="Helical" evidence="17">
    <location>
        <begin position="672"/>
        <end position="689"/>
    </location>
</feature>
<feature type="domain" description="EF-hand" evidence="18">
    <location>
        <begin position="192"/>
        <end position="214"/>
    </location>
</feature>
<dbReference type="AlphaFoldDB" id="A0A6A1WQV9"/>
<evidence type="ECO:0000256" key="10">
    <source>
        <dbReference type="ARBA" id="ARBA00022827"/>
    </source>
</evidence>
<keyword evidence="11" id="KW-0106">Calcium</keyword>
<dbReference type="GO" id="GO:0005886">
    <property type="term" value="C:plasma membrane"/>
    <property type="evidence" value="ECO:0007669"/>
    <property type="project" value="TreeGrafter"/>
</dbReference>
<comment type="caution">
    <text evidence="20">The sequence shown here is derived from an EMBL/GenBank/DDBJ whole genome shotgun (WGS) entry which is preliminary data.</text>
</comment>
<feature type="transmembrane region" description="Helical" evidence="17">
    <location>
        <begin position="483"/>
        <end position="507"/>
    </location>
</feature>
<keyword evidence="7 17" id="KW-0812">Transmembrane</keyword>
<dbReference type="InterPro" id="IPR000778">
    <property type="entry name" value="Cyt_b245_heavy_chain"/>
</dbReference>
<evidence type="ECO:0000256" key="6">
    <source>
        <dbReference type="ARBA" id="ARBA00022630"/>
    </source>
</evidence>
<dbReference type="EMBL" id="RXIC02000019">
    <property type="protein sequence ID" value="KAB1226158.1"/>
    <property type="molecule type" value="Genomic_DNA"/>
</dbReference>
<dbReference type="GO" id="GO:0005509">
    <property type="term" value="F:calcium ion binding"/>
    <property type="evidence" value="ECO:0007669"/>
    <property type="project" value="InterPro"/>
</dbReference>
<dbReference type="Pfam" id="PF08414">
    <property type="entry name" value="NADPH_Ox"/>
    <property type="match status" value="1"/>
</dbReference>
<dbReference type="PROSITE" id="PS51384">
    <property type="entry name" value="FAD_FR"/>
    <property type="match status" value="1"/>
</dbReference>
<dbReference type="Pfam" id="PF01794">
    <property type="entry name" value="Ferric_reduct"/>
    <property type="match status" value="1"/>
</dbReference>
<dbReference type="Proteomes" id="UP000516437">
    <property type="component" value="Chromosome 1"/>
</dbReference>
<dbReference type="GO" id="GO:0016174">
    <property type="term" value="F:NAD(P)H oxidase H2O2-forming activity"/>
    <property type="evidence" value="ECO:0007669"/>
    <property type="project" value="TreeGrafter"/>
</dbReference>
<evidence type="ECO:0000256" key="17">
    <source>
        <dbReference type="SAM" id="Phobius"/>
    </source>
</evidence>
<evidence type="ECO:0000256" key="9">
    <source>
        <dbReference type="ARBA" id="ARBA00022737"/>
    </source>
</evidence>
<dbReference type="InterPro" id="IPR013121">
    <property type="entry name" value="Fe_red_NAD-bd_6"/>
</dbReference>
<dbReference type="Pfam" id="PF08030">
    <property type="entry name" value="NAD_binding_6"/>
    <property type="match status" value="1"/>
</dbReference>
<dbReference type="GO" id="GO:0004601">
    <property type="term" value="F:peroxidase activity"/>
    <property type="evidence" value="ECO:0007669"/>
    <property type="project" value="UniProtKB-KW"/>
</dbReference>
<evidence type="ECO:0000256" key="4">
    <source>
        <dbReference type="ARBA" id="ARBA00022553"/>
    </source>
</evidence>
<dbReference type="FunFam" id="3.40.50.80:FF:000026">
    <property type="entry name" value="Putative respiratory burst oxidase"/>
    <property type="match status" value="1"/>
</dbReference>
<accession>A0A6A1WQV9</accession>
<name>A0A6A1WQV9_9ROSI</name>
<organism evidence="20 21">
    <name type="scientific">Morella rubra</name>
    <name type="common">Chinese bayberry</name>
    <dbReference type="NCBI Taxonomy" id="262757"/>
    <lineage>
        <taxon>Eukaryota</taxon>
        <taxon>Viridiplantae</taxon>
        <taxon>Streptophyta</taxon>
        <taxon>Embryophyta</taxon>
        <taxon>Tracheophyta</taxon>
        <taxon>Spermatophyta</taxon>
        <taxon>Magnoliopsida</taxon>
        <taxon>eudicotyledons</taxon>
        <taxon>Gunneridae</taxon>
        <taxon>Pentapetalae</taxon>
        <taxon>rosids</taxon>
        <taxon>fabids</taxon>
        <taxon>Fagales</taxon>
        <taxon>Myricaceae</taxon>
        <taxon>Morella</taxon>
    </lineage>
</organism>
<comment type="subunit">
    <text evidence="3">Monomer and homodimer.</text>
</comment>
<dbReference type="PROSITE" id="PS50222">
    <property type="entry name" value="EF_HAND_2"/>
    <property type="match status" value="1"/>
</dbReference>
<sequence>MVSSSVSANIGAREDAEEWILESVEIDRMVDIPIDNNSGSLSKPSNETYLKKNNSIAKKRVQVNVPKMERMTSGAARGLKSLRFLDRTTTGKEADAWRSIERRFNQHAVDGKLCRDKFGTCIGMGGESKDFAGELYEALARRRNITAANGITVEELRIYWEDMTNQDIDSRLQIFFDMCGTFFLSLTLAQCDKNGDGKLSEDEVKEVIVLSASANKLANLKKQAAEYAALIMEELDPDHHGYIEMWQLETLLRGMVSSTEETSKLSKRTQTLTRAMIPRKYRTPVSRFLSEATEVIHENWRRIWLISLWLTINLVLFIWKFFQYRHKGAFQVMGYCVCIAKGAAETLKFNMALILLPVCRKTLTKLRSTFLSSLFPFDDNINFHKFVAIAIAVGTFVHTIMHVSCDFPRLISCPNQKFMIILGSDFDFKQPTYIFLVESIPGVTGILMIIMMAFSFTLATHSFRRNVVKLPWPFHHLAGFNAFWYAHHLLALVYILLVIHGEFLFLTKDWRKKSTWMYLVAPVLLYAIERISTAINERNHRVNIKKAIIYTGNVLALYMSKPPGFRYKSGMYLFVKCPDISSFEWHPFSITSAPGDDYLSVHIRTLGDWTKELKKRFAQVCEPQSTQTRRGSLVRMETRAHSNYEYSQAGYPRILIKGPYGAPAQNYKKYDILLLIGLGIGATPFISIIKDLLNHIKPHDLVDDSIQSDPMGTNKKGPERAYFYWVTREQGSFEWFKGVMDDIAEYDHNHVIEMHNYLTSVYEEGDARSALIAMVQKLQHAKNGVDIVSESRIRTHFSRPNWKKVFSDLANTHQSSRIGVFYCGSPTLTKSLKKLCQEFSLNTSTRFHFHKENF</sequence>
<comment type="subcellular location">
    <subcellularLocation>
        <location evidence="1">Membrane</location>
        <topology evidence="1">Multi-pass membrane protein</topology>
    </subcellularLocation>
</comment>